<keyword evidence="3" id="KW-1185">Reference proteome</keyword>
<gene>
    <name evidence="2" type="ORF">CASFOL_037612</name>
</gene>
<dbReference type="AlphaFoldDB" id="A0ABD3BM84"/>
<sequence length="257" mass="29877">MTILYFWLLYMHDYLCYHSYKTQHCITQFEIDLFWRCLCHPNSQLEDWYLSDPRSPSSITCSGGFVDLPFCGEEWIDKNLCVLKKCRQLPYLVFTEPENKLYIVIRFVMDRVAPDGLYVDIEEIPYDPISGRLLVDAYPYKTIGFCVLKVDYREEDGRQVVDEVNLIKGSGTLDGLTMFIGMNHSFAVPSADFPNLMPNSIYFTDANKHDNSIYCGHDIGIFDFANKALCHCYYPLVDVPSFRRIAPPLMWFTPSKK</sequence>
<feature type="domain" description="KIB1-4 beta-propeller" evidence="1">
    <location>
        <begin position="85"/>
        <end position="223"/>
    </location>
</feature>
<evidence type="ECO:0000313" key="2">
    <source>
        <dbReference type="EMBL" id="KAL3618530.1"/>
    </source>
</evidence>
<reference evidence="3" key="1">
    <citation type="journal article" date="2024" name="IScience">
        <title>Strigolactones Initiate the Formation of Haustorium-like Structures in Castilleja.</title>
        <authorList>
            <person name="Buerger M."/>
            <person name="Peterson D."/>
            <person name="Chory J."/>
        </authorList>
    </citation>
    <scope>NUCLEOTIDE SEQUENCE [LARGE SCALE GENOMIC DNA]</scope>
</reference>
<proteinExistence type="predicted"/>
<dbReference type="Pfam" id="PF03478">
    <property type="entry name" value="Beta-prop_KIB1-4"/>
    <property type="match status" value="1"/>
</dbReference>
<dbReference type="PANTHER" id="PTHR44259:SF37">
    <property type="entry name" value="DUF1618 DOMAIN-CONTAINING PROTEIN"/>
    <property type="match status" value="1"/>
</dbReference>
<evidence type="ECO:0000259" key="1">
    <source>
        <dbReference type="Pfam" id="PF03478"/>
    </source>
</evidence>
<dbReference type="EMBL" id="JAVIJP010000080">
    <property type="protein sequence ID" value="KAL3618530.1"/>
    <property type="molecule type" value="Genomic_DNA"/>
</dbReference>
<comment type="caution">
    <text evidence="2">The sequence shown here is derived from an EMBL/GenBank/DDBJ whole genome shotgun (WGS) entry which is preliminary data.</text>
</comment>
<dbReference type="InterPro" id="IPR005174">
    <property type="entry name" value="KIB1-4_b-propeller"/>
</dbReference>
<accession>A0ABD3BM84</accession>
<evidence type="ECO:0000313" key="3">
    <source>
        <dbReference type="Proteomes" id="UP001632038"/>
    </source>
</evidence>
<dbReference type="PANTHER" id="PTHR44259">
    <property type="entry name" value="OS07G0183000 PROTEIN-RELATED"/>
    <property type="match status" value="1"/>
</dbReference>
<dbReference type="Proteomes" id="UP001632038">
    <property type="component" value="Unassembled WGS sequence"/>
</dbReference>
<dbReference type="InterPro" id="IPR050942">
    <property type="entry name" value="F-box_BR-signaling"/>
</dbReference>
<protein>
    <recommendedName>
        <fullName evidence="1">KIB1-4 beta-propeller domain-containing protein</fullName>
    </recommendedName>
</protein>
<organism evidence="2 3">
    <name type="scientific">Castilleja foliolosa</name>
    <dbReference type="NCBI Taxonomy" id="1961234"/>
    <lineage>
        <taxon>Eukaryota</taxon>
        <taxon>Viridiplantae</taxon>
        <taxon>Streptophyta</taxon>
        <taxon>Embryophyta</taxon>
        <taxon>Tracheophyta</taxon>
        <taxon>Spermatophyta</taxon>
        <taxon>Magnoliopsida</taxon>
        <taxon>eudicotyledons</taxon>
        <taxon>Gunneridae</taxon>
        <taxon>Pentapetalae</taxon>
        <taxon>asterids</taxon>
        <taxon>lamiids</taxon>
        <taxon>Lamiales</taxon>
        <taxon>Orobanchaceae</taxon>
        <taxon>Pedicularideae</taxon>
        <taxon>Castillejinae</taxon>
        <taxon>Castilleja</taxon>
    </lineage>
</organism>
<name>A0ABD3BM84_9LAMI</name>